<dbReference type="AlphaFoldDB" id="A0AAD8GY77"/>
<organism evidence="7 8">
    <name type="scientific">Heracleum sosnowskyi</name>
    <dbReference type="NCBI Taxonomy" id="360622"/>
    <lineage>
        <taxon>Eukaryota</taxon>
        <taxon>Viridiplantae</taxon>
        <taxon>Streptophyta</taxon>
        <taxon>Embryophyta</taxon>
        <taxon>Tracheophyta</taxon>
        <taxon>Spermatophyta</taxon>
        <taxon>Magnoliopsida</taxon>
        <taxon>eudicotyledons</taxon>
        <taxon>Gunneridae</taxon>
        <taxon>Pentapetalae</taxon>
        <taxon>asterids</taxon>
        <taxon>campanulids</taxon>
        <taxon>Apiales</taxon>
        <taxon>Apiaceae</taxon>
        <taxon>Apioideae</taxon>
        <taxon>apioid superclade</taxon>
        <taxon>Tordylieae</taxon>
        <taxon>Tordyliinae</taxon>
        <taxon>Heracleum</taxon>
    </lineage>
</organism>
<dbReference type="SUPFAM" id="SSF101936">
    <property type="entry name" value="DNA-binding pseudobarrel domain"/>
    <property type="match status" value="1"/>
</dbReference>
<evidence type="ECO:0000256" key="1">
    <source>
        <dbReference type="ARBA" id="ARBA00004123"/>
    </source>
</evidence>
<dbReference type="EMBL" id="JAUIZM010000011">
    <property type="protein sequence ID" value="KAK1357530.1"/>
    <property type="molecule type" value="Genomic_DNA"/>
</dbReference>
<proteinExistence type="predicted"/>
<evidence type="ECO:0000256" key="3">
    <source>
        <dbReference type="ARBA" id="ARBA00023125"/>
    </source>
</evidence>
<evidence type="ECO:0000256" key="5">
    <source>
        <dbReference type="ARBA" id="ARBA00023242"/>
    </source>
</evidence>
<dbReference type="GO" id="GO:0005634">
    <property type="term" value="C:nucleus"/>
    <property type="evidence" value="ECO:0007669"/>
    <property type="project" value="UniProtKB-SubCell"/>
</dbReference>
<feature type="domain" description="TF-B3" evidence="6">
    <location>
        <begin position="75"/>
        <end position="130"/>
    </location>
</feature>
<accession>A0AAD8GY77</accession>
<evidence type="ECO:0000256" key="2">
    <source>
        <dbReference type="ARBA" id="ARBA00023015"/>
    </source>
</evidence>
<reference evidence="7" key="2">
    <citation type="submission" date="2023-05" db="EMBL/GenBank/DDBJ databases">
        <authorList>
            <person name="Schelkunov M.I."/>
        </authorList>
    </citation>
    <scope>NUCLEOTIDE SEQUENCE</scope>
    <source>
        <strain evidence="7">Hsosn_3</strain>
        <tissue evidence="7">Leaf</tissue>
    </source>
</reference>
<sequence>MYTSPAEISVAFTFVSSLRQFPSKLKPLNMSVARYISLCFWMLTSEFINYKDIPADYKCCTDRWSPSQYLTVWHEGNFWFLQLRKFGRRWKIGGGWVRFSQVLRLSVGDVLVFDMNAPPLGFSLSVYRIAERY</sequence>
<gene>
    <name evidence="7" type="ORF">POM88_050786</name>
</gene>
<keyword evidence="4" id="KW-0804">Transcription</keyword>
<dbReference type="Proteomes" id="UP001237642">
    <property type="component" value="Unassembled WGS sequence"/>
</dbReference>
<dbReference type="GO" id="GO:0003677">
    <property type="term" value="F:DNA binding"/>
    <property type="evidence" value="ECO:0007669"/>
    <property type="project" value="UniProtKB-KW"/>
</dbReference>
<name>A0AAD8GY77_9APIA</name>
<evidence type="ECO:0000256" key="4">
    <source>
        <dbReference type="ARBA" id="ARBA00023163"/>
    </source>
</evidence>
<dbReference type="Gene3D" id="2.40.330.10">
    <property type="entry name" value="DNA-binding pseudobarrel domain"/>
    <property type="match status" value="1"/>
</dbReference>
<dbReference type="PROSITE" id="PS50863">
    <property type="entry name" value="B3"/>
    <property type="match status" value="1"/>
</dbReference>
<reference evidence="7" key="1">
    <citation type="submission" date="2023-02" db="EMBL/GenBank/DDBJ databases">
        <title>Genome of toxic invasive species Heracleum sosnowskyi carries increased number of genes despite the absence of recent whole-genome duplications.</title>
        <authorList>
            <person name="Schelkunov M."/>
            <person name="Shtratnikova V."/>
            <person name="Makarenko M."/>
            <person name="Klepikova A."/>
            <person name="Omelchenko D."/>
            <person name="Novikova G."/>
            <person name="Obukhova E."/>
            <person name="Bogdanov V."/>
            <person name="Penin A."/>
            <person name="Logacheva M."/>
        </authorList>
    </citation>
    <scope>NUCLEOTIDE SEQUENCE</scope>
    <source>
        <strain evidence="7">Hsosn_3</strain>
        <tissue evidence="7">Leaf</tissue>
    </source>
</reference>
<dbReference type="InterPro" id="IPR003340">
    <property type="entry name" value="B3_DNA-bd"/>
</dbReference>
<evidence type="ECO:0000259" key="6">
    <source>
        <dbReference type="PROSITE" id="PS50863"/>
    </source>
</evidence>
<keyword evidence="8" id="KW-1185">Reference proteome</keyword>
<evidence type="ECO:0000313" key="8">
    <source>
        <dbReference type="Proteomes" id="UP001237642"/>
    </source>
</evidence>
<dbReference type="InterPro" id="IPR015300">
    <property type="entry name" value="DNA-bd_pseudobarrel_sf"/>
</dbReference>
<keyword evidence="5" id="KW-0539">Nucleus</keyword>
<evidence type="ECO:0000313" key="7">
    <source>
        <dbReference type="EMBL" id="KAK1357530.1"/>
    </source>
</evidence>
<comment type="subcellular location">
    <subcellularLocation>
        <location evidence="1">Nucleus</location>
    </subcellularLocation>
</comment>
<keyword evidence="2" id="KW-0805">Transcription regulation</keyword>
<keyword evidence="3" id="KW-0238">DNA-binding</keyword>
<comment type="caution">
    <text evidence="7">The sequence shown here is derived from an EMBL/GenBank/DDBJ whole genome shotgun (WGS) entry which is preliminary data.</text>
</comment>
<protein>
    <recommendedName>
        <fullName evidence="6">TF-B3 domain-containing protein</fullName>
    </recommendedName>
</protein>